<evidence type="ECO:0000313" key="2">
    <source>
        <dbReference type="Proteomes" id="UP000050874"/>
    </source>
</evidence>
<keyword evidence="1" id="KW-0808">Transferase</keyword>
<reference evidence="2" key="1">
    <citation type="submission" date="2015-10" db="EMBL/GenBank/DDBJ databases">
        <title>Metagenome-Assembled Genomes uncover a global brackish microbiome.</title>
        <authorList>
            <person name="Hugerth L.W."/>
            <person name="Larsson J."/>
            <person name="Alneberg J."/>
            <person name="Lindh M.V."/>
            <person name="Legrand C."/>
            <person name="Pinhassi J."/>
            <person name="Andersson A."/>
        </authorList>
    </citation>
    <scope>NUCLEOTIDE SEQUENCE [LARGE SCALE GENOMIC DNA]</scope>
</reference>
<organism evidence="1 2">
    <name type="scientific">SAR86 cluster bacterium BACL1 MAG-120920-bin57</name>
    <dbReference type="NCBI Taxonomy" id="1655571"/>
    <lineage>
        <taxon>Bacteria</taxon>
        <taxon>Pseudomonadati</taxon>
        <taxon>Pseudomonadota</taxon>
        <taxon>Gammaproteobacteria</taxon>
        <taxon>SAR86 cluster</taxon>
    </lineage>
</organism>
<dbReference type="Proteomes" id="UP000050874">
    <property type="component" value="Unassembled WGS sequence"/>
</dbReference>
<accession>A0A0R2PQF5</accession>
<sequence length="301" mass="34772">MIETKTFSPNGFNSFAIQAYRLVFGRILPQSLFRDKIPAEVDRKAVKGKFDLEIVSHCWGYANMLTYQLSSFVNYPPTKLNLTVTVFYAEEDTKTKATLDFFSQITMPNITWNFHPLSKGKLFRRGIGRNMAARSTEADWIWFTDCDIIFYENCLDSLADSLQGEKGSLFFPKEEKITEMLKDDDPLLSNDAQPQVIDIETENFSLYERGKSRDKARGPFQIVHGDVARAIGYCEKLSIFQTESDRWRKTYEDTAFRWLLGTDGEPKHIDGVFHIHHVTKGRYTENSQLSKVRSNIRLSQK</sequence>
<protein>
    <submittedName>
        <fullName evidence="1">Glycosyl transferase</fullName>
    </submittedName>
</protein>
<dbReference type="AlphaFoldDB" id="A0A0R2PQF5"/>
<dbReference type="GO" id="GO:0016740">
    <property type="term" value="F:transferase activity"/>
    <property type="evidence" value="ECO:0007669"/>
    <property type="project" value="UniProtKB-KW"/>
</dbReference>
<proteinExistence type="predicted"/>
<evidence type="ECO:0000313" key="1">
    <source>
        <dbReference type="EMBL" id="KRO40297.1"/>
    </source>
</evidence>
<dbReference type="EMBL" id="LIAV01000141">
    <property type="protein sequence ID" value="KRO40297.1"/>
    <property type="molecule type" value="Genomic_DNA"/>
</dbReference>
<dbReference type="SUPFAM" id="SSF53448">
    <property type="entry name" value="Nucleotide-diphospho-sugar transferases"/>
    <property type="match status" value="1"/>
</dbReference>
<comment type="caution">
    <text evidence="1">The sequence shown here is derived from an EMBL/GenBank/DDBJ whole genome shotgun (WGS) entry which is preliminary data.</text>
</comment>
<name>A0A0R2PQF5_9GAMM</name>
<dbReference type="InterPro" id="IPR029044">
    <property type="entry name" value="Nucleotide-diphossugar_trans"/>
</dbReference>
<dbReference type="Gene3D" id="3.90.550.10">
    <property type="entry name" value="Spore Coat Polysaccharide Biosynthesis Protein SpsA, Chain A"/>
    <property type="match status" value="1"/>
</dbReference>
<gene>
    <name evidence="1" type="ORF">ABR63_00675</name>
</gene>